<evidence type="ECO:0000313" key="2">
    <source>
        <dbReference type="Proteomes" id="UP001500902"/>
    </source>
</evidence>
<name>A0ABP7EE33_9ACTN</name>
<dbReference type="EMBL" id="BAAAZP010000238">
    <property type="protein sequence ID" value="GAA3717841.1"/>
    <property type="molecule type" value="Genomic_DNA"/>
</dbReference>
<organism evidence="1 2">
    <name type="scientific">Nonomuraea antimicrobica</name>
    <dbReference type="NCBI Taxonomy" id="561173"/>
    <lineage>
        <taxon>Bacteria</taxon>
        <taxon>Bacillati</taxon>
        <taxon>Actinomycetota</taxon>
        <taxon>Actinomycetes</taxon>
        <taxon>Streptosporangiales</taxon>
        <taxon>Streptosporangiaceae</taxon>
        <taxon>Nonomuraea</taxon>
    </lineage>
</organism>
<sequence length="60" mass="6114">MPPLFTRWIALSRLVNTLKGVATRSATGPVGGAGRPGLSTGARVAGLWGSALGDAAFEYL</sequence>
<protein>
    <submittedName>
        <fullName evidence="1">Uncharacterized protein</fullName>
    </submittedName>
</protein>
<proteinExistence type="predicted"/>
<comment type="caution">
    <text evidence="1">The sequence shown here is derived from an EMBL/GenBank/DDBJ whole genome shotgun (WGS) entry which is preliminary data.</text>
</comment>
<evidence type="ECO:0000313" key="1">
    <source>
        <dbReference type="EMBL" id="GAA3717841.1"/>
    </source>
</evidence>
<keyword evidence="2" id="KW-1185">Reference proteome</keyword>
<accession>A0ABP7EE33</accession>
<reference evidence="2" key="1">
    <citation type="journal article" date="2019" name="Int. J. Syst. Evol. Microbiol.">
        <title>The Global Catalogue of Microorganisms (GCM) 10K type strain sequencing project: providing services to taxonomists for standard genome sequencing and annotation.</title>
        <authorList>
            <consortium name="The Broad Institute Genomics Platform"/>
            <consortium name="The Broad Institute Genome Sequencing Center for Infectious Disease"/>
            <person name="Wu L."/>
            <person name="Ma J."/>
        </authorList>
    </citation>
    <scope>NUCLEOTIDE SEQUENCE [LARGE SCALE GENOMIC DNA]</scope>
    <source>
        <strain evidence="2">JCM 16904</strain>
    </source>
</reference>
<gene>
    <name evidence="1" type="ORF">GCM10022224_099390</name>
</gene>
<dbReference type="Proteomes" id="UP001500902">
    <property type="component" value="Unassembled WGS sequence"/>
</dbReference>